<dbReference type="AlphaFoldDB" id="A0A4R5TPM4"/>
<gene>
    <name evidence="2" type="ORF">E2F48_15080</name>
</gene>
<reference evidence="2 3" key="1">
    <citation type="submission" date="2019-03" db="EMBL/GenBank/DDBJ databases">
        <title>Arthrobacter sp. nov., an bacterium isolated from biocrust in Mu Us Desert.</title>
        <authorList>
            <person name="Lixiong L."/>
        </authorList>
    </citation>
    <scope>NUCLEOTIDE SEQUENCE [LARGE SCALE GENOMIC DNA]</scope>
    <source>
        <strain evidence="2 3">SLN-3</strain>
    </source>
</reference>
<sequence>MNLERMDDTFGKGLRSVLVSQVNEASPARRRRHRWWVGTGIFAGVGLIGGVGAAAAGFFTEPGADIVTQVAAASEGVHTGTQTIDLGPAPEGATHISTELTCLSAGTLYWEDGASMGCGADHIESWPALYTMPLKPGQHSTEIRTSAPEVRFRLKATYVNQTPTKWAVNENGDTYGVENEQGAPDLMSVFATKGKVGYAYTEELNKANGTSAEFTSPAEALAWQDARRGKSFSVPVYESDGETVIGEFVIESLPELSEGG</sequence>
<dbReference type="Proteomes" id="UP000295411">
    <property type="component" value="Unassembled WGS sequence"/>
</dbReference>
<keyword evidence="1" id="KW-0812">Transmembrane</keyword>
<evidence type="ECO:0000313" key="3">
    <source>
        <dbReference type="Proteomes" id="UP000295411"/>
    </source>
</evidence>
<name>A0A4R5TPM4_9MICC</name>
<feature type="transmembrane region" description="Helical" evidence="1">
    <location>
        <begin position="35"/>
        <end position="59"/>
    </location>
</feature>
<keyword evidence="1" id="KW-1133">Transmembrane helix</keyword>
<organism evidence="2 3">
    <name type="scientific">Arthrobacter crusticola</name>
    <dbReference type="NCBI Taxonomy" id="2547960"/>
    <lineage>
        <taxon>Bacteria</taxon>
        <taxon>Bacillati</taxon>
        <taxon>Actinomycetota</taxon>
        <taxon>Actinomycetes</taxon>
        <taxon>Micrococcales</taxon>
        <taxon>Micrococcaceae</taxon>
        <taxon>Arthrobacter</taxon>
    </lineage>
</organism>
<proteinExistence type="predicted"/>
<dbReference type="OrthoDB" id="3786257at2"/>
<evidence type="ECO:0000256" key="1">
    <source>
        <dbReference type="SAM" id="Phobius"/>
    </source>
</evidence>
<keyword evidence="3" id="KW-1185">Reference proteome</keyword>
<dbReference type="EMBL" id="SMTK01000005">
    <property type="protein sequence ID" value="TDK24098.1"/>
    <property type="molecule type" value="Genomic_DNA"/>
</dbReference>
<protein>
    <submittedName>
        <fullName evidence="2">Peptidase M56 family protein</fullName>
    </submittedName>
</protein>
<accession>A0A4R5TPM4</accession>
<keyword evidence="1" id="KW-0472">Membrane</keyword>
<evidence type="ECO:0000313" key="2">
    <source>
        <dbReference type="EMBL" id="TDK24098.1"/>
    </source>
</evidence>
<dbReference type="RefSeq" id="WP_133404782.1">
    <property type="nucleotide sequence ID" value="NZ_SMTK01000005.1"/>
</dbReference>
<comment type="caution">
    <text evidence="2">The sequence shown here is derived from an EMBL/GenBank/DDBJ whole genome shotgun (WGS) entry which is preliminary data.</text>
</comment>